<dbReference type="Proteomes" id="UP000814140">
    <property type="component" value="Unassembled WGS sequence"/>
</dbReference>
<comment type="caution">
    <text evidence="1">The sequence shown here is derived from an EMBL/GenBank/DDBJ whole genome shotgun (WGS) entry which is preliminary data.</text>
</comment>
<accession>A0ACB8T4I6</accession>
<sequence>MLWEVKALLQLFCVADGDGCSTESSFRPCTYFGVRGCGPVGRDAKPKLVDDFEVRLHVGRLRPFHETRIAILQLVLDHMGMLSRKSAFATAYARQRGVTHIRPGSCRLGSMLETCSYGVRETITAQEEALPQDTCAIPSVHCLHCRHRRPIDIDIRFEQPLASRRSRKQIACPVLFDIQGYLHRCLASSGLYRSQTSTTCNLDSGDTGDIDSWGPRSH</sequence>
<keyword evidence="2" id="KW-1185">Reference proteome</keyword>
<gene>
    <name evidence="1" type="ORF">BV25DRAFT_497142</name>
</gene>
<reference evidence="1" key="1">
    <citation type="submission" date="2021-03" db="EMBL/GenBank/DDBJ databases">
        <authorList>
            <consortium name="DOE Joint Genome Institute"/>
            <person name="Ahrendt S."/>
            <person name="Looney B.P."/>
            <person name="Miyauchi S."/>
            <person name="Morin E."/>
            <person name="Drula E."/>
            <person name="Courty P.E."/>
            <person name="Chicoki N."/>
            <person name="Fauchery L."/>
            <person name="Kohler A."/>
            <person name="Kuo A."/>
            <person name="Labutti K."/>
            <person name="Pangilinan J."/>
            <person name="Lipzen A."/>
            <person name="Riley R."/>
            <person name="Andreopoulos W."/>
            <person name="He G."/>
            <person name="Johnson J."/>
            <person name="Barry K.W."/>
            <person name="Grigoriev I.V."/>
            <person name="Nagy L."/>
            <person name="Hibbett D."/>
            <person name="Henrissat B."/>
            <person name="Matheny P.B."/>
            <person name="Labbe J."/>
            <person name="Martin F."/>
        </authorList>
    </citation>
    <scope>NUCLEOTIDE SEQUENCE</scope>
    <source>
        <strain evidence="1">HHB10654</strain>
    </source>
</reference>
<reference evidence="1" key="2">
    <citation type="journal article" date="2022" name="New Phytol.">
        <title>Evolutionary transition to the ectomycorrhizal habit in the genomes of a hyperdiverse lineage of mushroom-forming fungi.</title>
        <authorList>
            <person name="Looney B."/>
            <person name="Miyauchi S."/>
            <person name="Morin E."/>
            <person name="Drula E."/>
            <person name="Courty P.E."/>
            <person name="Kohler A."/>
            <person name="Kuo A."/>
            <person name="LaButti K."/>
            <person name="Pangilinan J."/>
            <person name="Lipzen A."/>
            <person name="Riley R."/>
            <person name="Andreopoulos W."/>
            <person name="He G."/>
            <person name="Johnson J."/>
            <person name="Nolan M."/>
            <person name="Tritt A."/>
            <person name="Barry K.W."/>
            <person name="Grigoriev I.V."/>
            <person name="Nagy L.G."/>
            <person name="Hibbett D."/>
            <person name="Henrissat B."/>
            <person name="Matheny P.B."/>
            <person name="Labbe J."/>
            <person name="Martin F.M."/>
        </authorList>
    </citation>
    <scope>NUCLEOTIDE SEQUENCE</scope>
    <source>
        <strain evidence="1">HHB10654</strain>
    </source>
</reference>
<dbReference type="EMBL" id="MU277205">
    <property type="protein sequence ID" value="KAI0063023.1"/>
    <property type="molecule type" value="Genomic_DNA"/>
</dbReference>
<organism evidence="1 2">
    <name type="scientific">Artomyces pyxidatus</name>
    <dbReference type="NCBI Taxonomy" id="48021"/>
    <lineage>
        <taxon>Eukaryota</taxon>
        <taxon>Fungi</taxon>
        <taxon>Dikarya</taxon>
        <taxon>Basidiomycota</taxon>
        <taxon>Agaricomycotina</taxon>
        <taxon>Agaricomycetes</taxon>
        <taxon>Russulales</taxon>
        <taxon>Auriscalpiaceae</taxon>
        <taxon>Artomyces</taxon>
    </lineage>
</organism>
<evidence type="ECO:0000313" key="1">
    <source>
        <dbReference type="EMBL" id="KAI0063023.1"/>
    </source>
</evidence>
<name>A0ACB8T4I6_9AGAM</name>
<protein>
    <submittedName>
        <fullName evidence="1">Uncharacterized protein</fullName>
    </submittedName>
</protein>
<evidence type="ECO:0000313" key="2">
    <source>
        <dbReference type="Proteomes" id="UP000814140"/>
    </source>
</evidence>
<proteinExistence type="predicted"/>